<accession>A0A7Z0WFG6</accession>
<dbReference type="EMBL" id="MSIF01000023">
    <property type="protein sequence ID" value="OLF06116.1"/>
    <property type="molecule type" value="Genomic_DNA"/>
</dbReference>
<dbReference type="Gene3D" id="3.40.50.2000">
    <property type="entry name" value="Glycogen Phosphorylase B"/>
    <property type="match status" value="3"/>
</dbReference>
<feature type="compositionally biased region" description="Basic and acidic residues" evidence="1">
    <location>
        <begin position="187"/>
        <end position="196"/>
    </location>
</feature>
<reference evidence="2 3" key="1">
    <citation type="submission" date="2016-12" db="EMBL/GenBank/DDBJ databases">
        <title>The draft genome sequence of Actinophytocola xinjiangensis.</title>
        <authorList>
            <person name="Wang W."/>
            <person name="Yuan L."/>
        </authorList>
    </citation>
    <scope>NUCLEOTIDE SEQUENCE [LARGE SCALE GENOMIC DNA]</scope>
    <source>
        <strain evidence="2 3">CGMCC 4.4663</strain>
    </source>
</reference>
<gene>
    <name evidence="2" type="ORF">BLA60_32760</name>
</gene>
<name>A0A7Z0WFG6_9PSEU</name>
<evidence type="ECO:0000256" key="1">
    <source>
        <dbReference type="SAM" id="MobiDB-lite"/>
    </source>
</evidence>
<dbReference type="SUPFAM" id="SSF53756">
    <property type="entry name" value="UDP-Glycosyltransferase/glycogen phosphorylase"/>
    <property type="match status" value="1"/>
</dbReference>
<proteinExistence type="predicted"/>
<comment type="caution">
    <text evidence="2">The sequence shown here is derived from an EMBL/GenBank/DDBJ whole genome shotgun (WGS) entry which is preliminary data.</text>
</comment>
<organism evidence="2 3">
    <name type="scientific">Actinophytocola xinjiangensis</name>
    <dbReference type="NCBI Taxonomy" id="485602"/>
    <lineage>
        <taxon>Bacteria</taxon>
        <taxon>Bacillati</taxon>
        <taxon>Actinomycetota</taxon>
        <taxon>Actinomycetes</taxon>
        <taxon>Pseudonocardiales</taxon>
        <taxon>Pseudonocardiaceae</taxon>
    </lineage>
</organism>
<evidence type="ECO:0000313" key="2">
    <source>
        <dbReference type="EMBL" id="OLF06116.1"/>
    </source>
</evidence>
<protein>
    <submittedName>
        <fullName evidence="2">Uncharacterized protein</fullName>
    </submittedName>
</protein>
<dbReference type="Proteomes" id="UP000185696">
    <property type="component" value="Unassembled WGS sequence"/>
</dbReference>
<feature type="region of interest" description="Disordered" evidence="1">
    <location>
        <begin position="187"/>
        <end position="206"/>
    </location>
</feature>
<keyword evidence="3" id="KW-1185">Reference proteome</keyword>
<evidence type="ECO:0000313" key="3">
    <source>
        <dbReference type="Proteomes" id="UP000185696"/>
    </source>
</evidence>
<dbReference type="AlphaFoldDB" id="A0A7Z0WFG6"/>
<sequence>MRENAALASEVDQPTEADMATSFRHVLFLSRPDTDHLYLTLAVAEELGRRGHTVTFATSDPFADEDAEGGVVLLRYGSDPRTLRDRPVFRAQGPVDLVVCDPDSQDAARGWGAPVVLAHTNLAWPDQRTPGQDDYVYVNPTGRGTVFGEWSPADSRPVLAVAHDAFPLAALADFAHDWQVVLCDRDTDTDTDRDTDTDSDTAGLPPHVTAAGPGLAPVAAADVLLTDGRLAGITAGLRHATPMVLVPGTPAQRRDAARVVALGVGVLLDRTGLTPQSVRRTVSHLAVDEPTHAEARAVRALVTDAGSPARVSDLLESAAVDVGARAA</sequence>